<evidence type="ECO:0000256" key="2">
    <source>
        <dbReference type="SAM" id="Phobius"/>
    </source>
</evidence>
<keyword evidence="2" id="KW-0812">Transmembrane</keyword>
<dbReference type="AlphaFoldDB" id="A0A255FZG4"/>
<feature type="transmembrane region" description="Helical" evidence="2">
    <location>
        <begin position="119"/>
        <end position="140"/>
    </location>
</feature>
<dbReference type="RefSeq" id="WP_094406806.1">
    <property type="nucleotide sequence ID" value="NZ_NMVN01000017.1"/>
</dbReference>
<keyword evidence="4" id="KW-1185">Reference proteome</keyword>
<feature type="transmembrane region" description="Helical" evidence="2">
    <location>
        <begin position="45"/>
        <end position="70"/>
    </location>
</feature>
<accession>A0A255FZG4</accession>
<dbReference type="Proteomes" id="UP000215896">
    <property type="component" value="Unassembled WGS sequence"/>
</dbReference>
<evidence type="ECO:0000313" key="4">
    <source>
        <dbReference type="Proteomes" id="UP000215896"/>
    </source>
</evidence>
<organism evidence="3 4">
    <name type="scientific">Enemella evansiae</name>
    <dbReference type="NCBI Taxonomy" id="2016499"/>
    <lineage>
        <taxon>Bacteria</taxon>
        <taxon>Bacillati</taxon>
        <taxon>Actinomycetota</taxon>
        <taxon>Actinomycetes</taxon>
        <taxon>Propionibacteriales</taxon>
        <taxon>Propionibacteriaceae</taxon>
        <taxon>Enemella</taxon>
    </lineage>
</organism>
<evidence type="ECO:0000313" key="3">
    <source>
        <dbReference type="EMBL" id="OYO08622.1"/>
    </source>
</evidence>
<keyword evidence="2" id="KW-0472">Membrane</keyword>
<feature type="compositionally biased region" description="Low complexity" evidence="1">
    <location>
        <begin position="190"/>
        <end position="210"/>
    </location>
</feature>
<sequence length="283" mass="30135">MSEGLKRFRQPAAWLVLVAVVVLMAVDVVRLVLAVRGPTGLDAFAAHGLSLLSPVNAIVLLLAVAWCAVLRPITPGARKLTIAALTVALIGTVAQFVFGVIGLVRAGRRAGVFSAVIDAIGYLGFTILPVVAVVALAKILGGLRREEFRRIEAQEMTVELPRPGSAPQTPADAESDQAPQTEPTWRPDEASGAAWQTAGAAAAGAQASGWGRPGERGGWTPANREVEQLPETDQSPEDDHEEATVIRRLPAAEDAPREDPQVESEADRPVRRQPPQWKPLDRG</sequence>
<feature type="transmembrane region" description="Helical" evidence="2">
    <location>
        <begin position="12"/>
        <end position="33"/>
    </location>
</feature>
<dbReference type="EMBL" id="NMVO01000018">
    <property type="protein sequence ID" value="OYO08622.1"/>
    <property type="molecule type" value="Genomic_DNA"/>
</dbReference>
<feature type="region of interest" description="Disordered" evidence="1">
    <location>
        <begin position="155"/>
        <end position="283"/>
    </location>
</feature>
<gene>
    <name evidence="3" type="ORF">CGZ94_19035</name>
</gene>
<feature type="compositionally biased region" description="Basic and acidic residues" evidence="1">
    <location>
        <begin position="242"/>
        <end position="270"/>
    </location>
</feature>
<comment type="caution">
    <text evidence="3">The sequence shown here is derived from an EMBL/GenBank/DDBJ whole genome shotgun (WGS) entry which is preliminary data.</text>
</comment>
<name>A0A255FZG4_9ACTN</name>
<keyword evidence="2" id="KW-1133">Transmembrane helix</keyword>
<reference evidence="3 4" key="1">
    <citation type="submission" date="2017-07" db="EMBL/GenBank/DDBJ databases">
        <title>Draft whole genome sequences of clinical Proprionibacteriaceae strains.</title>
        <authorList>
            <person name="Bernier A.-M."/>
            <person name="Bernard K."/>
            <person name="Domingo M.-C."/>
        </authorList>
    </citation>
    <scope>NUCLEOTIDE SEQUENCE [LARGE SCALE GENOMIC DNA]</scope>
    <source>
        <strain evidence="3 4">NML 030167</strain>
    </source>
</reference>
<proteinExistence type="predicted"/>
<evidence type="ECO:0000256" key="1">
    <source>
        <dbReference type="SAM" id="MobiDB-lite"/>
    </source>
</evidence>
<feature type="compositionally biased region" description="Acidic residues" evidence="1">
    <location>
        <begin position="228"/>
        <end position="241"/>
    </location>
</feature>
<dbReference type="OrthoDB" id="10016939at2"/>
<feature type="transmembrane region" description="Helical" evidence="2">
    <location>
        <begin position="82"/>
        <end position="107"/>
    </location>
</feature>
<protein>
    <submittedName>
        <fullName evidence="3">Uncharacterized protein</fullName>
    </submittedName>
</protein>